<dbReference type="EMBL" id="JAVYII010000005">
    <property type="protein sequence ID" value="MDT9594002.1"/>
    <property type="molecule type" value="Genomic_DNA"/>
</dbReference>
<protein>
    <recommendedName>
        <fullName evidence="4">Integral membrane protein</fullName>
    </recommendedName>
</protein>
<dbReference type="Proteomes" id="UP001268542">
    <property type="component" value="Unassembled WGS sequence"/>
</dbReference>
<evidence type="ECO:0000256" key="1">
    <source>
        <dbReference type="SAM" id="Phobius"/>
    </source>
</evidence>
<sequence length="200" mass="20359">MTSIGWGLRLVRGTVLAVVVLLAGVAGHALAGGALPAAGTLLALLPPFAAAGALLLARRADAWETALLLALGQGALHLALMLLAPAGHAAHGAHGAHASYAAGSPLPMLALHLAAAGVGGWWLAAGERALVTLTDLAVVRPTRRALHAFVRALLAHLRPPAPLRPTRPIAPTSATPARLRCLTTRRCLPPRAPPLVRATV</sequence>
<dbReference type="RefSeq" id="WP_315733487.1">
    <property type="nucleotide sequence ID" value="NZ_JAVYII010000005.1"/>
</dbReference>
<feature type="transmembrane region" description="Helical" evidence="1">
    <location>
        <begin position="106"/>
        <end position="124"/>
    </location>
</feature>
<feature type="transmembrane region" description="Helical" evidence="1">
    <location>
        <begin position="37"/>
        <end position="57"/>
    </location>
</feature>
<reference evidence="2 3" key="1">
    <citation type="submission" date="2023-08" db="EMBL/GenBank/DDBJ databases">
        <title>Nocardioides seae sp. nov., a bacterium isolated from a soil.</title>
        <authorList>
            <person name="Wang X."/>
        </authorList>
    </citation>
    <scope>NUCLEOTIDE SEQUENCE [LARGE SCALE GENOMIC DNA]</scope>
    <source>
        <strain evidence="2 3">YZH12</strain>
    </source>
</reference>
<comment type="caution">
    <text evidence="2">The sequence shown here is derived from an EMBL/GenBank/DDBJ whole genome shotgun (WGS) entry which is preliminary data.</text>
</comment>
<gene>
    <name evidence="2" type="ORF">RDV89_13045</name>
</gene>
<feature type="transmembrane region" description="Helical" evidence="1">
    <location>
        <begin position="12"/>
        <end position="31"/>
    </location>
</feature>
<keyword evidence="1" id="KW-1133">Transmembrane helix</keyword>
<name>A0ABU3PXP1_9ACTN</name>
<accession>A0ABU3PXP1</accession>
<feature type="transmembrane region" description="Helical" evidence="1">
    <location>
        <begin position="66"/>
        <end position="86"/>
    </location>
</feature>
<evidence type="ECO:0000313" key="2">
    <source>
        <dbReference type="EMBL" id="MDT9594002.1"/>
    </source>
</evidence>
<organism evidence="2 3">
    <name type="scientific">Nocardioides imazamoxiresistens</name>
    <dbReference type="NCBI Taxonomy" id="3231893"/>
    <lineage>
        <taxon>Bacteria</taxon>
        <taxon>Bacillati</taxon>
        <taxon>Actinomycetota</taxon>
        <taxon>Actinomycetes</taxon>
        <taxon>Propionibacteriales</taxon>
        <taxon>Nocardioidaceae</taxon>
        <taxon>Nocardioides</taxon>
    </lineage>
</organism>
<evidence type="ECO:0000313" key="3">
    <source>
        <dbReference type="Proteomes" id="UP001268542"/>
    </source>
</evidence>
<keyword evidence="1" id="KW-0812">Transmembrane</keyword>
<evidence type="ECO:0008006" key="4">
    <source>
        <dbReference type="Google" id="ProtNLM"/>
    </source>
</evidence>
<keyword evidence="1" id="KW-0472">Membrane</keyword>
<keyword evidence="3" id="KW-1185">Reference proteome</keyword>
<proteinExistence type="predicted"/>